<gene>
    <name evidence="2" type="ORF">AC579_8829</name>
</gene>
<dbReference type="EMBL" id="LFZO01000679">
    <property type="protein sequence ID" value="KXT00531.1"/>
    <property type="molecule type" value="Genomic_DNA"/>
</dbReference>
<dbReference type="OrthoDB" id="439943at2759"/>
<evidence type="ECO:0000313" key="2">
    <source>
        <dbReference type="EMBL" id="KXT00531.1"/>
    </source>
</evidence>
<proteinExistence type="predicted"/>
<feature type="region of interest" description="Disordered" evidence="1">
    <location>
        <begin position="825"/>
        <end position="845"/>
    </location>
</feature>
<feature type="region of interest" description="Disordered" evidence="1">
    <location>
        <begin position="1"/>
        <end position="33"/>
    </location>
</feature>
<feature type="region of interest" description="Disordered" evidence="1">
    <location>
        <begin position="89"/>
        <end position="178"/>
    </location>
</feature>
<comment type="caution">
    <text evidence="2">The sequence shown here is derived from an EMBL/GenBank/DDBJ whole genome shotgun (WGS) entry which is preliminary data.</text>
</comment>
<keyword evidence="3" id="KW-1185">Reference proteome</keyword>
<feature type="compositionally biased region" description="Low complexity" evidence="1">
    <location>
        <begin position="163"/>
        <end position="176"/>
    </location>
</feature>
<dbReference type="STRING" id="113226.A0A139HDH9"/>
<evidence type="ECO:0000256" key="1">
    <source>
        <dbReference type="SAM" id="MobiDB-lite"/>
    </source>
</evidence>
<feature type="region of interest" description="Disordered" evidence="1">
    <location>
        <begin position="59"/>
        <end position="78"/>
    </location>
</feature>
<protein>
    <submittedName>
        <fullName evidence="2">Uncharacterized protein</fullName>
    </submittedName>
</protein>
<dbReference type="AlphaFoldDB" id="A0A139HDH9"/>
<organism evidence="2 3">
    <name type="scientific">Pseudocercospora musae</name>
    <dbReference type="NCBI Taxonomy" id="113226"/>
    <lineage>
        <taxon>Eukaryota</taxon>
        <taxon>Fungi</taxon>
        <taxon>Dikarya</taxon>
        <taxon>Ascomycota</taxon>
        <taxon>Pezizomycotina</taxon>
        <taxon>Dothideomycetes</taxon>
        <taxon>Dothideomycetidae</taxon>
        <taxon>Mycosphaerellales</taxon>
        <taxon>Mycosphaerellaceae</taxon>
        <taxon>Pseudocercospora</taxon>
    </lineage>
</organism>
<evidence type="ECO:0000313" key="3">
    <source>
        <dbReference type="Proteomes" id="UP000073492"/>
    </source>
</evidence>
<feature type="compositionally biased region" description="Polar residues" evidence="1">
    <location>
        <begin position="7"/>
        <end position="16"/>
    </location>
</feature>
<reference evidence="2 3" key="1">
    <citation type="submission" date="2015-07" db="EMBL/GenBank/DDBJ databases">
        <title>Comparative genomics of the Sigatoka disease complex on banana suggests a link between parallel evolutionary changes in Pseudocercospora fijiensis and Pseudocercospora eumusae and increased virulence on the banana host.</title>
        <authorList>
            <person name="Chang T.-C."/>
            <person name="Salvucci A."/>
            <person name="Crous P.W."/>
            <person name="Stergiopoulos I."/>
        </authorList>
    </citation>
    <scope>NUCLEOTIDE SEQUENCE [LARGE SCALE GENOMIC DNA]</scope>
    <source>
        <strain evidence="2 3">CBS 116634</strain>
    </source>
</reference>
<dbReference type="Proteomes" id="UP000073492">
    <property type="component" value="Unassembled WGS sequence"/>
</dbReference>
<feature type="compositionally biased region" description="Polar residues" evidence="1">
    <location>
        <begin position="67"/>
        <end position="78"/>
    </location>
</feature>
<accession>A0A139HDH9</accession>
<name>A0A139HDH9_9PEZI</name>
<sequence>MHALTPSHVQSDSQSPLPRHPFDFTFPTLNVDGSTDELTAHQTRTYRTPPAALSALGARARMPPHPDTSTGSASSQSNDQWELIDNLSDISNDDHDTASITSNDPTSDDGELTPDHANSEDELDGHDDTLDQNTVRGLPPEQAGRLPTPTRTTASLVDVLREPSASPRPSLTSSRLRQVRAENDLIDSYMSENQETPTQSTIQSAATLPRSTAFKTLDLDHQTKRILFISDTRVAQDAVDLMCSRIAPCMSQADADAASKHRVVRLPLTPAGITPPSATVVCGEDRVSATVQHCIGADRRSFGSHGLRILDVDGEHSSTFTIGGDGKIDLPRPDIAVIYLDGEADDRHSWIWSACDAVRSIHVPVVVIHEPKHDTRGLTRHIKAIKPKPKERGGDRQLFIDAKDFINTGYATLTQQIQTLLTPVQPSEGKKKTSYRLRKPLQWIQLLILSIGSGILLSFFGTTPAVQLPARRAALSISLQQATNSPNITSDLNVQHLLPEVPSRCCPDWRSSIYNLLRGTSATQAECTMMPHYQALRPNHFVLSLPGQRSYPEPTSTVVNKADGRQLDFNQTKLIDGVYLVTFDPDQACGSVTVRMATKNPALDVTAPHHFGRCIYKRYEAASTDVSKAVSKDVAVMRGKARHLGDILSTEIGAGMWATKNVTSQVAQYVSRELQVINRELQVIGNTAASMFGKAAKASSYTATMFTQDLMVMQKDLVKFTKGVSSSVKDKVELAKSSSKSLIASQLSLSRERIQDFKKACQRKRAGKQAGEPVTKPTLEERLDTWAEKNIGIYADFKADIKAAQSIVRDADVEKLKKTLRESRKMEEKRKMENVKRAYNVHDNR</sequence>